<dbReference type="AlphaFoldDB" id="A0A8J2Y4R3"/>
<dbReference type="InterPro" id="IPR036514">
    <property type="entry name" value="SGNH_hydro_sf"/>
</dbReference>
<dbReference type="PANTHER" id="PTHR37834:SF2">
    <property type="entry name" value="ESTERASE, SGNH HYDROLASE-TYPE"/>
    <property type="match status" value="1"/>
</dbReference>
<evidence type="ECO:0000259" key="2">
    <source>
        <dbReference type="Pfam" id="PF17996"/>
    </source>
</evidence>
<accession>A0A8J2Y4R3</accession>
<dbReference type="PANTHER" id="PTHR37834">
    <property type="entry name" value="GDSL-LIKE LIPASE/ACYLHYDROLASE DOMAIN PROTEIN (AFU_ORTHOLOGUE AFUA_2G00620)"/>
    <property type="match status" value="1"/>
</dbReference>
<dbReference type="InterPro" id="IPR037461">
    <property type="entry name" value="CtCE2-like_dom"/>
</dbReference>
<dbReference type="SUPFAM" id="SSF52266">
    <property type="entry name" value="SGNH hydrolase"/>
    <property type="match status" value="1"/>
</dbReference>
<reference evidence="3" key="1">
    <citation type="journal article" date="2014" name="Int. J. Syst. Evol. Microbiol.">
        <title>Complete genome sequence of Corynebacterium casei LMG S-19264T (=DSM 44701T), isolated from a smear-ripened cheese.</title>
        <authorList>
            <consortium name="US DOE Joint Genome Institute (JGI-PGF)"/>
            <person name="Walter F."/>
            <person name="Albersmeier A."/>
            <person name="Kalinowski J."/>
            <person name="Ruckert C."/>
        </authorList>
    </citation>
    <scope>NUCLEOTIDE SEQUENCE</scope>
    <source>
        <strain evidence="3">CGMCC 1.12921</strain>
    </source>
</reference>
<feature type="domain" description="SGNH hydrolase-type esterase" evidence="1">
    <location>
        <begin position="121"/>
        <end position="267"/>
    </location>
</feature>
<evidence type="ECO:0000259" key="1">
    <source>
        <dbReference type="Pfam" id="PF13472"/>
    </source>
</evidence>
<protein>
    <submittedName>
        <fullName evidence="3">Lipase</fullName>
    </submittedName>
</protein>
<dbReference type="Gene3D" id="3.40.50.1110">
    <property type="entry name" value="SGNH hydrolase"/>
    <property type="match status" value="1"/>
</dbReference>
<dbReference type="Pfam" id="PF13472">
    <property type="entry name" value="Lipase_GDSL_2"/>
    <property type="match status" value="1"/>
</dbReference>
<sequence length="336" mass="36269">MVPDNATPLPVYIGGRVMASDAGWRRQWPGTYFETAFEGNEAWIDIGEGEVMLAVTIDNGDPVQLIKPAAGIYRIGALEDGAHSFKMQVISESQAGATVIGGLYAEKPLPLTDARPVQIEFIGDSHTVGYGNTSPVRECTEEDVWLTTDTSQGPAALIADHYGADYQVNAISGRGIVRNYDGFPGNTLPEAYPYALLNDQTPYQPTGWDPEIVVISLGTNDFSTALKPEERWETRNALQQDFVNTYVSFIEMLHQRYPGASFVLWATDLSNGEIAAMGAAVASAVVSDGEIDISFVPVSGLAMTGCHYHPDTTDARHIADLVIAEIGPLAPEAEDE</sequence>
<keyword evidence="4" id="KW-1185">Reference proteome</keyword>
<dbReference type="Gene3D" id="2.60.120.260">
    <property type="entry name" value="Galactose-binding domain-like"/>
    <property type="match status" value="1"/>
</dbReference>
<dbReference type="EMBL" id="BMGH01000001">
    <property type="protein sequence ID" value="GGD00343.1"/>
    <property type="molecule type" value="Genomic_DNA"/>
</dbReference>
<evidence type="ECO:0000313" key="4">
    <source>
        <dbReference type="Proteomes" id="UP000613582"/>
    </source>
</evidence>
<proteinExistence type="predicted"/>
<comment type="caution">
    <text evidence="3">The sequence shown here is derived from an EMBL/GenBank/DDBJ whole genome shotgun (WGS) entry which is preliminary data.</text>
</comment>
<dbReference type="InterPro" id="IPR040794">
    <property type="entry name" value="CE2_N"/>
</dbReference>
<name>A0A8J2Y4R3_9PROT</name>
<dbReference type="InterPro" id="IPR013830">
    <property type="entry name" value="SGNH_hydro"/>
</dbReference>
<feature type="domain" description="Carbohydrate esterase 2 N-terminal" evidence="2">
    <location>
        <begin position="14"/>
        <end position="107"/>
    </location>
</feature>
<reference evidence="3" key="2">
    <citation type="submission" date="2020-09" db="EMBL/GenBank/DDBJ databases">
        <authorList>
            <person name="Sun Q."/>
            <person name="Zhou Y."/>
        </authorList>
    </citation>
    <scope>NUCLEOTIDE SEQUENCE</scope>
    <source>
        <strain evidence="3">CGMCC 1.12921</strain>
    </source>
</reference>
<gene>
    <name evidence="3" type="ORF">GCM10011342_06650</name>
</gene>
<dbReference type="InterPro" id="IPR052762">
    <property type="entry name" value="PCW_deacetylase/CE"/>
</dbReference>
<evidence type="ECO:0000313" key="3">
    <source>
        <dbReference type="EMBL" id="GGD00343.1"/>
    </source>
</evidence>
<dbReference type="GO" id="GO:0052689">
    <property type="term" value="F:carboxylic ester hydrolase activity"/>
    <property type="evidence" value="ECO:0007669"/>
    <property type="project" value="InterPro"/>
</dbReference>
<dbReference type="Pfam" id="PF17996">
    <property type="entry name" value="CE2_N"/>
    <property type="match status" value="1"/>
</dbReference>
<dbReference type="Proteomes" id="UP000613582">
    <property type="component" value="Unassembled WGS sequence"/>
</dbReference>
<organism evidence="3 4">
    <name type="scientific">Aquisalinus flavus</name>
    <dbReference type="NCBI Taxonomy" id="1526572"/>
    <lineage>
        <taxon>Bacteria</taxon>
        <taxon>Pseudomonadati</taxon>
        <taxon>Pseudomonadota</taxon>
        <taxon>Alphaproteobacteria</taxon>
        <taxon>Parvularculales</taxon>
        <taxon>Parvularculaceae</taxon>
        <taxon>Aquisalinus</taxon>
    </lineage>
</organism>
<dbReference type="CDD" id="cd01831">
    <property type="entry name" value="Endoglucanase_E_like"/>
    <property type="match status" value="1"/>
</dbReference>